<reference evidence="2" key="1">
    <citation type="submission" date="2018-02" db="EMBL/GenBank/DDBJ databases">
        <title>Rhizophora mucronata_Transcriptome.</title>
        <authorList>
            <person name="Meera S.P."/>
            <person name="Sreeshan A."/>
            <person name="Augustine A."/>
        </authorList>
    </citation>
    <scope>NUCLEOTIDE SEQUENCE</scope>
    <source>
        <tissue evidence="2">Leaf</tissue>
    </source>
</reference>
<proteinExistence type="predicted"/>
<evidence type="ECO:0000313" key="2">
    <source>
        <dbReference type="EMBL" id="MBX44638.1"/>
    </source>
</evidence>
<evidence type="ECO:0000256" key="1">
    <source>
        <dbReference type="SAM" id="SignalP"/>
    </source>
</evidence>
<feature type="chain" id="PRO_5015139626" evidence="1">
    <location>
        <begin position="18"/>
        <end position="47"/>
    </location>
</feature>
<feature type="signal peptide" evidence="1">
    <location>
        <begin position="1"/>
        <end position="17"/>
    </location>
</feature>
<protein>
    <submittedName>
        <fullName evidence="2">Uncharacterized protein</fullName>
    </submittedName>
</protein>
<sequence>MFCLIVVFVGLKHSASGKLWQITLVKKNLVINDLLLAAFTSFDTHAE</sequence>
<name>A0A2P2NQ58_RHIMU</name>
<dbReference type="EMBL" id="GGEC01064154">
    <property type="protein sequence ID" value="MBX44638.1"/>
    <property type="molecule type" value="Transcribed_RNA"/>
</dbReference>
<dbReference type="AlphaFoldDB" id="A0A2P2NQ58"/>
<organism evidence="2">
    <name type="scientific">Rhizophora mucronata</name>
    <name type="common">Asiatic mangrove</name>
    <dbReference type="NCBI Taxonomy" id="61149"/>
    <lineage>
        <taxon>Eukaryota</taxon>
        <taxon>Viridiplantae</taxon>
        <taxon>Streptophyta</taxon>
        <taxon>Embryophyta</taxon>
        <taxon>Tracheophyta</taxon>
        <taxon>Spermatophyta</taxon>
        <taxon>Magnoliopsida</taxon>
        <taxon>eudicotyledons</taxon>
        <taxon>Gunneridae</taxon>
        <taxon>Pentapetalae</taxon>
        <taxon>rosids</taxon>
        <taxon>fabids</taxon>
        <taxon>Malpighiales</taxon>
        <taxon>Rhizophoraceae</taxon>
        <taxon>Rhizophora</taxon>
    </lineage>
</organism>
<accession>A0A2P2NQ58</accession>
<keyword evidence="1" id="KW-0732">Signal</keyword>